<dbReference type="Pfam" id="PF04230">
    <property type="entry name" value="PS_pyruv_trans"/>
    <property type="match status" value="1"/>
</dbReference>
<evidence type="ECO:0000313" key="3">
    <source>
        <dbReference type="Proteomes" id="UP000232721"/>
    </source>
</evidence>
<dbReference type="Proteomes" id="UP000232721">
    <property type="component" value="Chromosome"/>
</dbReference>
<name>A0ABN5FDN4_9FLAO</name>
<dbReference type="RefSeq" id="WP_208891150.1">
    <property type="nucleotide sequence ID" value="NZ_CP019336.1"/>
</dbReference>
<keyword evidence="3" id="KW-1185">Reference proteome</keyword>
<evidence type="ECO:0000259" key="1">
    <source>
        <dbReference type="Pfam" id="PF04230"/>
    </source>
</evidence>
<proteinExistence type="predicted"/>
<evidence type="ECO:0000313" key="2">
    <source>
        <dbReference type="EMBL" id="AUC24042.1"/>
    </source>
</evidence>
<dbReference type="EMBL" id="CP019336">
    <property type="protein sequence ID" value="AUC24042.1"/>
    <property type="molecule type" value="Genomic_DNA"/>
</dbReference>
<protein>
    <recommendedName>
        <fullName evidence="1">Polysaccharide pyruvyl transferase domain-containing protein</fullName>
    </recommendedName>
</protein>
<accession>A0ABN5FDN4</accession>
<feature type="domain" description="Polysaccharide pyruvyl transferase" evidence="1">
    <location>
        <begin position="69"/>
        <end position="210"/>
    </location>
</feature>
<gene>
    <name evidence="2" type="ORF">BTO15_08980</name>
</gene>
<reference evidence="2 3" key="1">
    <citation type="submission" date="2017-02" db="EMBL/GenBank/DDBJ databases">
        <title>Trade-off between light-utilization and light-protection in marine flavobacteria.</title>
        <authorList>
            <person name="Kumagai Y."/>
            <person name="Yoshizawa S."/>
            <person name="Kogure K."/>
            <person name="Iwasaki W."/>
        </authorList>
    </citation>
    <scope>NUCLEOTIDE SEQUENCE [LARGE SCALE GENOMIC DNA]</scope>
    <source>
        <strain evidence="2 3">KCTC 23670</strain>
    </source>
</reference>
<dbReference type="InterPro" id="IPR007345">
    <property type="entry name" value="Polysacch_pyruvyl_Trfase"/>
</dbReference>
<feature type="non-terminal residue" evidence="2">
    <location>
        <position position="1"/>
    </location>
</feature>
<sequence length="287" mass="32695">KYGNFGDELGPYLIKKISGNEVSQVIINRSSIKLILAYLKGLVLGYYGLDILKNVLKTLKLNGNYIVSIGSIIGWGSGKRIVWGSGILFNNEKVDNGKFLAVRGKYTQKRLLELGYVCPSVFGDPALLLPLVYNPKVKKTYKLGMIPHHTQYEHFAGYEEKHGIKVINLIGDIEDILNEILSCEKIISSSLHGVIVAQAYSIPALWYEYSKIQWHGENIKFLDYFSSVGIKEYNPIPLKEMDDFNIEEEFEKFKEYSEYLNINLNLKNIQKNLLEVAPFNVLEEFAK</sequence>
<organism evidence="2 3">
    <name type="scientific">Polaribacter sejongensis</name>
    <dbReference type="NCBI Taxonomy" id="985043"/>
    <lineage>
        <taxon>Bacteria</taxon>
        <taxon>Pseudomonadati</taxon>
        <taxon>Bacteroidota</taxon>
        <taxon>Flavobacteriia</taxon>
        <taxon>Flavobacteriales</taxon>
        <taxon>Flavobacteriaceae</taxon>
    </lineage>
</organism>